<dbReference type="GO" id="GO:0005737">
    <property type="term" value="C:cytoplasm"/>
    <property type="evidence" value="ECO:0007669"/>
    <property type="project" value="TreeGrafter"/>
</dbReference>
<dbReference type="AlphaFoldDB" id="A0A4V2NI04"/>
<evidence type="ECO:0000256" key="1">
    <source>
        <dbReference type="ARBA" id="ARBA00001938"/>
    </source>
</evidence>
<sequence>MKKILSTPVARALANKNNIDITKVLGTGPNGRILKQDVLDFKPNTAIERTQPKAETITSSIQRTTVMEDKRVKPTGLRKGIAKALKNSWNSVAYVNLVNEIDATELWNFRTSIKDGILAETGVKVTFMPFITMAIIKAIKKYPIFNARFDEKTQELVYQKDINIGIAVDTPSGLMVPVIKNADQLSLVELSREISRLAAACKDGTIKPTEMRGSTFTITNYGSVDALYGVPVINHPNLAITGVGAIKDKVYFKNEEVVPGKVLYLTTAGDHQWVDGADIGRFAYDVRMSLENPAMLLALY</sequence>
<dbReference type="InterPro" id="IPR023213">
    <property type="entry name" value="CAT-like_dom_sf"/>
</dbReference>
<comment type="similarity">
    <text evidence="2">Belongs to the 2-oxoacid dehydrogenase family.</text>
</comment>
<keyword evidence="8" id="KW-1185">Reference proteome</keyword>
<dbReference type="SUPFAM" id="SSF47005">
    <property type="entry name" value="Peripheral subunit-binding domain of 2-oxo acid dehydrogenase complex"/>
    <property type="match status" value="1"/>
</dbReference>
<proteinExistence type="inferred from homology"/>
<comment type="cofactor">
    <cofactor evidence="1">
        <name>(R)-lipoate</name>
        <dbReference type="ChEBI" id="CHEBI:83088"/>
    </cofactor>
</comment>
<evidence type="ECO:0000313" key="8">
    <source>
        <dbReference type="Proteomes" id="UP000291072"/>
    </source>
</evidence>
<dbReference type="GO" id="GO:0016407">
    <property type="term" value="F:acetyltransferase activity"/>
    <property type="evidence" value="ECO:0007669"/>
    <property type="project" value="TreeGrafter"/>
</dbReference>
<dbReference type="Gene3D" id="4.10.320.10">
    <property type="entry name" value="E3-binding domain"/>
    <property type="match status" value="1"/>
</dbReference>
<reference evidence="7 8" key="1">
    <citation type="submission" date="2018-02" db="EMBL/GenBank/DDBJ databases">
        <title>Mycoplasma marinum and Mycoplasma todarodis sp. nov., moderately halophilic and psychrotolerant mycoplasmas isolated from cephalopods.</title>
        <authorList>
            <person name="Viver T."/>
        </authorList>
    </citation>
    <scope>NUCLEOTIDE SEQUENCE [LARGE SCALE GENOMIC DNA]</scope>
    <source>
        <strain evidence="7 8">5H</strain>
    </source>
</reference>
<dbReference type="PANTHER" id="PTHR43178:SF5">
    <property type="entry name" value="LIPOAMIDE ACYLTRANSFERASE COMPONENT OF BRANCHED-CHAIN ALPHA-KETO ACID DEHYDROGENASE COMPLEX, MITOCHONDRIAL"/>
    <property type="match status" value="1"/>
</dbReference>
<evidence type="ECO:0000313" key="7">
    <source>
        <dbReference type="EMBL" id="TCG10958.1"/>
    </source>
</evidence>
<dbReference type="InterPro" id="IPR001078">
    <property type="entry name" value="2-oxoacid_DH_actylTfrase"/>
</dbReference>
<evidence type="ECO:0000256" key="4">
    <source>
        <dbReference type="ARBA" id="ARBA00022823"/>
    </source>
</evidence>
<organism evidence="7 8">
    <name type="scientific">Mycoplasma todarodis</name>
    <dbReference type="NCBI Taxonomy" id="1937191"/>
    <lineage>
        <taxon>Bacteria</taxon>
        <taxon>Bacillati</taxon>
        <taxon>Mycoplasmatota</taxon>
        <taxon>Mollicutes</taxon>
        <taxon>Mycoplasmataceae</taxon>
        <taxon>Mycoplasma</taxon>
    </lineage>
</organism>
<comment type="caution">
    <text evidence="7">The sequence shown here is derived from an EMBL/GenBank/DDBJ whole genome shotgun (WGS) entry which is preliminary data.</text>
</comment>
<protein>
    <submittedName>
        <fullName evidence="7">Dihydrolipoamide acetyltransferase</fullName>
    </submittedName>
</protein>
<evidence type="ECO:0000256" key="2">
    <source>
        <dbReference type="ARBA" id="ARBA00007317"/>
    </source>
</evidence>
<name>A0A4V2NI04_9MOLU</name>
<keyword evidence="4" id="KW-0450">Lipoyl</keyword>
<dbReference type="NCBIfam" id="NF008815">
    <property type="entry name" value="PRK11857.1"/>
    <property type="match status" value="1"/>
</dbReference>
<keyword evidence="5" id="KW-0012">Acyltransferase</keyword>
<dbReference type="Pfam" id="PF02817">
    <property type="entry name" value="E3_binding"/>
    <property type="match status" value="1"/>
</dbReference>
<gene>
    <name evidence="7" type="ORF">C4B25_02610</name>
</gene>
<dbReference type="InterPro" id="IPR004167">
    <property type="entry name" value="PSBD"/>
</dbReference>
<evidence type="ECO:0000256" key="3">
    <source>
        <dbReference type="ARBA" id="ARBA00022679"/>
    </source>
</evidence>
<dbReference type="FunFam" id="3.30.559.10:FF:000007">
    <property type="entry name" value="Dihydrolipoamide acetyltransferase component of pyruvate dehydrogenase complex"/>
    <property type="match status" value="1"/>
</dbReference>
<accession>A0A4V2NI04</accession>
<keyword evidence="3 7" id="KW-0808">Transferase</keyword>
<feature type="domain" description="Peripheral subunit-binding (PSBD)" evidence="6">
    <location>
        <begin position="5"/>
        <end position="42"/>
    </location>
</feature>
<dbReference type="GO" id="GO:0031405">
    <property type="term" value="F:lipoic acid binding"/>
    <property type="evidence" value="ECO:0007669"/>
    <property type="project" value="TreeGrafter"/>
</dbReference>
<dbReference type="PANTHER" id="PTHR43178">
    <property type="entry name" value="DIHYDROLIPOAMIDE ACETYLTRANSFERASE COMPONENT OF PYRUVATE DEHYDROGENASE COMPLEX"/>
    <property type="match status" value="1"/>
</dbReference>
<evidence type="ECO:0000259" key="6">
    <source>
        <dbReference type="PROSITE" id="PS51826"/>
    </source>
</evidence>
<dbReference type="Gene3D" id="3.30.559.10">
    <property type="entry name" value="Chloramphenicol acetyltransferase-like domain"/>
    <property type="match status" value="1"/>
</dbReference>
<dbReference type="InterPro" id="IPR050743">
    <property type="entry name" value="2-oxoacid_DH_E2_comp"/>
</dbReference>
<dbReference type="RefSeq" id="WP_131613505.1">
    <property type="nucleotide sequence ID" value="NZ_PSZP01000017.1"/>
</dbReference>
<dbReference type="PROSITE" id="PS51826">
    <property type="entry name" value="PSBD"/>
    <property type="match status" value="1"/>
</dbReference>
<dbReference type="SUPFAM" id="SSF52777">
    <property type="entry name" value="CoA-dependent acyltransferases"/>
    <property type="match status" value="1"/>
</dbReference>
<dbReference type="OrthoDB" id="9805770at2"/>
<evidence type="ECO:0000256" key="5">
    <source>
        <dbReference type="ARBA" id="ARBA00023315"/>
    </source>
</evidence>
<dbReference type="InterPro" id="IPR036625">
    <property type="entry name" value="E3-bd_dom_sf"/>
</dbReference>
<dbReference type="Pfam" id="PF00198">
    <property type="entry name" value="2-oxoacid_dh"/>
    <property type="match status" value="1"/>
</dbReference>
<dbReference type="EMBL" id="PSZP01000017">
    <property type="protein sequence ID" value="TCG10958.1"/>
    <property type="molecule type" value="Genomic_DNA"/>
</dbReference>
<dbReference type="Proteomes" id="UP000291072">
    <property type="component" value="Unassembled WGS sequence"/>
</dbReference>